<evidence type="ECO:0000313" key="2">
    <source>
        <dbReference type="Proteomes" id="UP000809273"/>
    </source>
</evidence>
<dbReference type="InterPro" id="IPR024227">
    <property type="entry name" value="DUF3795"/>
</dbReference>
<dbReference type="AlphaFoldDB" id="A0A9D8KFT7"/>
<dbReference type="Proteomes" id="UP000809273">
    <property type="component" value="Unassembled WGS sequence"/>
</dbReference>
<sequence length="117" mass="12638">MADSAEKMIAFCGLICTGCPAYLATQANDEAKARETAEMWAKQYGVDVRVDDVWCDGCLVAGKKCAHCAQCAIRACGVERGVENCGHCGDYSCEKLEGFFKMAPDARTVLDEVNKSL</sequence>
<reference evidence="1" key="2">
    <citation type="submission" date="2021-01" db="EMBL/GenBank/DDBJ databases">
        <authorList>
            <person name="Hahn C.R."/>
            <person name="Youssef N.H."/>
            <person name="Elshahed M."/>
        </authorList>
    </citation>
    <scope>NUCLEOTIDE SEQUENCE</scope>
    <source>
        <strain evidence="1">Zod_Metabat.24</strain>
    </source>
</reference>
<accession>A0A9D8KFT7</accession>
<protein>
    <submittedName>
        <fullName evidence="1">DUF3795 domain-containing protein</fullName>
    </submittedName>
</protein>
<dbReference type="Pfam" id="PF12675">
    <property type="entry name" value="DUF3795"/>
    <property type="match status" value="1"/>
</dbReference>
<name>A0A9D8KFT7_9DELT</name>
<proteinExistence type="predicted"/>
<gene>
    <name evidence="1" type="ORF">JW984_07445</name>
</gene>
<organism evidence="1 2">
    <name type="scientific">Candidatus Zymogenus saltonus</name>
    <dbReference type="NCBI Taxonomy" id="2844893"/>
    <lineage>
        <taxon>Bacteria</taxon>
        <taxon>Deltaproteobacteria</taxon>
        <taxon>Candidatus Zymogenia</taxon>
        <taxon>Candidatus Zymogeniales</taxon>
        <taxon>Candidatus Zymogenaceae</taxon>
        <taxon>Candidatus Zymogenus</taxon>
    </lineage>
</organism>
<evidence type="ECO:0000313" key="1">
    <source>
        <dbReference type="EMBL" id="MBN1573011.1"/>
    </source>
</evidence>
<reference evidence="1" key="1">
    <citation type="journal article" date="2021" name="Environ. Microbiol.">
        <title>Genomic characterization of three novel Desulfobacterota classes expand the metabolic and phylogenetic diversity of the phylum.</title>
        <authorList>
            <person name="Murphy C.L."/>
            <person name="Biggerstaff J."/>
            <person name="Eichhorn A."/>
            <person name="Ewing E."/>
            <person name="Shahan R."/>
            <person name="Soriano D."/>
            <person name="Stewart S."/>
            <person name="VanMol K."/>
            <person name="Walker R."/>
            <person name="Walters P."/>
            <person name="Elshahed M.S."/>
            <person name="Youssef N.H."/>
        </authorList>
    </citation>
    <scope>NUCLEOTIDE SEQUENCE</scope>
    <source>
        <strain evidence="1">Zod_Metabat.24</strain>
    </source>
</reference>
<dbReference type="EMBL" id="JAFGIX010000034">
    <property type="protein sequence ID" value="MBN1573011.1"/>
    <property type="molecule type" value="Genomic_DNA"/>
</dbReference>
<comment type="caution">
    <text evidence="1">The sequence shown here is derived from an EMBL/GenBank/DDBJ whole genome shotgun (WGS) entry which is preliminary data.</text>
</comment>